<evidence type="ECO:0000313" key="6">
    <source>
        <dbReference type="EMBL" id="HIS93747.1"/>
    </source>
</evidence>
<dbReference type="PANTHER" id="PTHR33867">
    <property type="entry name" value="RIBOSOME MATURATION FACTOR RIMP"/>
    <property type="match status" value="1"/>
</dbReference>
<evidence type="ECO:0000313" key="7">
    <source>
        <dbReference type="Proteomes" id="UP000824140"/>
    </source>
</evidence>
<dbReference type="InterPro" id="IPR003728">
    <property type="entry name" value="Ribosome_maturation_RimP"/>
</dbReference>
<protein>
    <recommendedName>
        <fullName evidence="3">Ribosome maturation factor RimP</fullName>
    </recommendedName>
</protein>
<dbReference type="Gene3D" id="3.30.300.70">
    <property type="entry name" value="RimP-like superfamily, N-terminal"/>
    <property type="match status" value="1"/>
</dbReference>
<evidence type="ECO:0000256" key="2">
    <source>
        <dbReference type="ARBA" id="ARBA00022517"/>
    </source>
</evidence>
<dbReference type="GO" id="GO:0006412">
    <property type="term" value="P:translation"/>
    <property type="evidence" value="ECO:0007669"/>
    <property type="project" value="TreeGrafter"/>
</dbReference>
<dbReference type="InterPro" id="IPR028989">
    <property type="entry name" value="RimP_N"/>
</dbReference>
<comment type="caution">
    <text evidence="6">The sequence shown here is derived from an EMBL/GenBank/DDBJ whole genome shotgun (WGS) entry which is preliminary data.</text>
</comment>
<dbReference type="GO" id="GO:0000028">
    <property type="term" value="P:ribosomal small subunit assembly"/>
    <property type="evidence" value="ECO:0007669"/>
    <property type="project" value="TreeGrafter"/>
</dbReference>
<dbReference type="GO" id="GO:0005829">
    <property type="term" value="C:cytosol"/>
    <property type="evidence" value="ECO:0007669"/>
    <property type="project" value="TreeGrafter"/>
</dbReference>
<comment type="function">
    <text evidence="3">Required for maturation of 30S ribosomal subunits.</text>
</comment>
<dbReference type="Proteomes" id="UP000824140">
    <property type="component" value="Unassembled WGS sequence"/>
</dbReference>
<keyword evidence="2 3" id="KW-0690">Ribosome biogenesis</keyword>
<dbReference type="AlphaFoldDB" id="A0A9D1K7H5"/>
<evidence type="ECO:0000259" key="4">
    <source>
        <dbReference type="Pfam" id="PF02576"/>
    </source>
</evidence>
<reference evidence="6" key="1">
    <citation type="submission" date="2020-10" db="EMBL/GenBank/DDBJ databases">
        <authorList>
            <person name="Gilroy R."/>
        </authorList>
    </citation>
    <scope>NUCLEOTIDE SEQUENCE</scope>
    <source>
        <strain evidence="6">13766</strain>
    </source>
</reference>
<evidence type="ECO:0000256" key="1">
    <source>
        <dbReference type="ARBA" id="ARBA00022490"/>
    </source>
</evidence>
<evidence type="ECO:0000256" key="3">
    <source>
        <dbReference type="HAMAP-Rule" id="MF_01077"/>
    </source>
</evidence>
<dbReference type="Gene3D" id="2.30.30.180">
    <property type="entry name" value="Ribosome maturation factor RimP, C-terminal domain"/>
    <property type="match status" value="1"/>
</dbReference>
<dbReference type="InterPro" id="IPR035956">
    <property type="entry name" value="RimP_N_sf"/>
</dbReference>
<sequence>MKQSPLTKAESAARREAERMGLEWVDVELAKEPAGRFLRIFVDKPAGIDLNDLEAYHKIVQPLFDDVDYDYMEVSSPGVDRPLKKPGDYARAVGKGVELRFYKPQNGEKQVTGTLAGLFDGAVRLMVGGETREYPLKAIALAKPVVEIDEEILADSLEEEDDIEE</sequence>
<accession>A0A9D1K7H5</accession>
<dbReference type="CDD" id="cd01734">
    <property type="entry name" value="YlxS_C"/>
    <property type="match status" value="1"/>
</dbReference>
<organism evidence="6 7">
    <name type="scientific">Candidatus Alectryocaccomicrobium excrementavium</name>
    <dbReference type="NCBI Taxonomy" id="2840668"/>
    <lineage>
        <taxon>Bacteria</taxon>
        <taxon>Bacillati</taxon>
        <taxon>Bacillota</taxon>
        <taxon>Clostridia</taxon>
        <taxon>Candidatus Alectryocaccomicrobium</taxon>
    </lineage>
</organism>
<evidence type="ECO:0000259" key="5">
    <source>
        <dbReference type="Pfam" id="PF17384"/>
    </source>
</evidence>
<dbReference type="Pfam" id="PF17384">
    <property type="entry name" value="DUF150_C"/>
    <property type="match status" value="1"/>
</dbReference>
<comment type="similarity">
    <text evidence="3">Belongs to the RimP family.</text>
</comment>
<feature type="domain" description="Ribosome maturation factor RimP N-terminal" evidence="4">
    <location>
        <begin position="17"/>
        <end position="80"/>
    </location>
</feature>
<comment type="subcellular location">
    <subcellularLocation>
        <location evidence="3">Cytoplasm</location>
    </subcellularLocation>
</comment>
<dbReference type="PANTHER" id="PTHR33867:SF1">
    <property type="entry name" value="RIBOSOME MATURATION FACTOR RIMP"/>
    <property type="match status" value="1"/>
</dbReference>
<name>A0A9D1K7H5_9FIRM</name>
<feature type="domain" description="Ribosome maturation factor RimP C-terminal" evidence="5">
    <location>
        <begin position="83"/>
        <end position="147"/>
    </location>
</feature>
<dbReference type="SUPFAM" id="SSF75420">
    <property type="entry name" value="YhbC-like, N-terminal domain"/>
    <property type="match status" value="1"/>
</dbReference>
<gene>
    <name evidence="3" type="primary">rimP</name>
    <name evidence="6" type="ORF">IAA84_12095</name>
</gene>
<dbReference type="HAMAP" id="MF_01077">
    <property type="entry name" value="RimP"/>
    <property type="match status" value="1"/>
</dbReference>
<dbReference type="Pfam" id="PF02576">
    <property type="entry name" value="RimP_N"/>
    <property type="match status" value="1"/>
</dbReference>
<proteinExistence type="inferred from homology"/>
<dbReference type="InterPro" id="IPR036847">
    <property type="entry name" value="RimP_C_sf"/>
</dbReference>
<dbReference type="InterPro" id="IPR028998">
    <property type="entry name" value="RimP_C"/>
</dbReference>
<dbReference type="SUPFAM" id="SSF74942">
    <property type="entry name" value="YhbC-like, C-terminal domain"/>
    <property type="match status" value="1"/>
</dbReference>
<dbReference type="EMBL" id="DVJN01000226">
    <property type="protein sequence ID" value="HIS93747.1"/>
    <property type="molecule type" value="Genomic_DNA"/>
</dbReference>
<reference evidence="6" key="2">
    <citation type="journal article" date="2021" name="PeerJ">
        <title>Extensive microbial diversity within the chicken gut microbiome revealed by metagenomics and culture.</title>
        <authorList>
            <person name="Gilroy R."/>
            <person name="Ravi A."/>
            <person name="Getino M."/>
            <person name="Pursley I."/>
            <person name="Horton D.L."/>
            <person name="Alikhan N.F."/>
            <person name="Baker D."/>
            <person name="Gharbi K."/>
            <person name="Hall N."/>
            <person name="Watson M."/>
            <person name="Adriaenssens E.M."/>
            <person name="Foster-Nyarko E."/>
            <person name="Jarju S."/>
            <person name="Secka A."/>
            <person name="Antonio M."/>
            <person name="Oren A."/>
            <person name="Chaudhuri R.R."/>
            <person name="La Ragione R."/>
            <person name="Hildebrand F."/>
            <person name="Pallen M.J."/>
        </authorList>
    </citation>
    <scope>NUCLEOTIDE SEQUENCE</scope>
    <source>
        <strain evidence="6">13766</strain>
    </source>
</reference>
<keyword evidence="1 3" id="KW-0963">Cytoplasm</keyword>